<dbReference type="AlphaFoldDB" id="A0A3P8SNB4"/>
<dbReference type="STRING" id="161767.ENSAPEP00000013630"/>
<dbReference type="InterPro" id="IPR036772">
    <property type="entry name" value="SRCR-like_dom_sf"/>
</dbReference>
<keyword evidence="2" id="KW-0812">Transmembrane</keyword>
<evidence type="ECO:0000256" key="3">
    <source>
        <dbReference type="ARBA" id="ARBA00022729"/>
    </source>
</evidence>
<evidence type="ECO:0000313" key="11">
    <source>
        <dbReference type="Ensembl" id="ENSAPEP00000013630.1"/>
    </source>
</evidence>
<reference evidence="11" key="2">
    <citation type="submission" date="2025-08" db="UniProtKB">
        <authorList>
            <consortium name="Ensembl"/>
        </authorList>
    </citation>
    <scope>IDENTIFICATION</scope>
</reference>
<proteinExistence type="predicted"/>
<dbReference type="FunFam" id="3.10.250.10:FF:000016">
    <property type="entry name" value="Scavenger receptor cysteine-rich protein type 12"/>
    <property type="match status" value="1"/>
</dbReference>
<dbReference type="Pfam" id="PF00530">
    <property type="entry name" value="SRCR"/>
    <property type="match status" value="1"/>
</dbReference>
<name>A0A3P8SNB4_AMPPE</name>
<dbReference type="PRINTS" id="PR00258">
    <property type="entry name" value="SPERACTRCPTR"/>
</dbReference>
<protein>
    <recommendedName>
        <fullName evidence="10">SRCR domain-containing protein</fullName>
    </recommendedName>
</protein>
<evidence type="ECO:0000256" key="4">
    <source>
        <dbReference type="ARBA" id="ARBA00022737"/>
    </source>
</evidence>
<dbReference type="GO" id="GO:0016020">
    <property type="term" value="C:membrane"/>
    <property type="evidence" value="ECO:0007669"/>
    <property type="project" value="UniProtKB-SubCell"/>
</dbReference>
<dbReference type="SMART" id="SM00202">
    <property type="entry name" value="SR"/>
    <property type="match status" value="1"/>
</dbReference>
<dbReference type="PROSITE" id="PS50287">
    <property type="entry name" value="SRCR_2"/>
    <property type="match status" value="1"/>
</dbReference>
<dbReference type="Gene3D" id="3.10.250.10">
    <property type="entry name" value="SRCR-like domain"/>
    <property type="match status" value="1"/>
</dbReference>
<keyword evidence="7" id="KW-1015">Disulfide bond</keyword>
<feature type="domain" description="SRCR" evidence="10">
    <location>
        <begin position="22"/>
        <end position="71"/>
    </location>
</feature>
<dbReference type="PANTHER" id="PTHR48071:SF18">
    <property type="entry name" value="DELETED IN MALIGNANT BRAIN TUMORS 1 PROTEIN-RELATED"/>
    <property type="match status" value="1"/>
</dbReference>
<organism evidence="11 12">
    <name type="scientific">Amphiprion percula</name>
    <name type="common">Orange clownfish</name>
    <name type="synonym">Lutjanus percula</name>
    <dbReference type="NCBI Taxonomy" id="161767"/>
    <lineage>
        <taxon>Eukaryota</taxon>
        <taxon>Metazoa</taxon>
        <taxon>Chordata</taxon>
        <taxon>Craniata</taxon>
        <taxon>Vertebrata</taxon>
        <taxon>Euteleostomi</taxon>
        <taxon>Actinopterygii</taxon>
        <taxon>Neopterygii</taxon>
        <taxon>Teleostei</taxon>
        <taxon>Neoteleostei</taxon>
        <taxon>Acanthomorphata</taxon>
        <taxon>Ovalentaria</taxon>
        <taxon>Pomacentridae</taxon>
        <taxon>Amphiprion</taxon>
    </lineage>
</organism>
<dbReference type="SUPFAM" id="SSF56487">
    <property type="entry name" value="SRCR-like"/>
    <property type="match status" value="1"/>
</dbReference>
<dbReference type="Ensembl" id="ENSAPET00000013993.1">
    <property type="protein sequence ID" value="ENSAPEP00000013630.1"/>
    <property type="gene ID" value="ENSAPEG00000009709.1"/>
</dbReference>
<dbReference type="Proteomes" id="UP000265080">
    <property type="component" value="Chromosome 11"/>
</dbReference>
<comment type="subcellular location">
    <subcellularLocation>
        <location evidence="1">Membrane</location>
        <topology evidence="1">Single-pass membrane protein</topology>
    </subcellularLocation>
</comment>
<keyword evidence="5" id="KW-1133">Transmembrane helix</keyword>
<evidence type="ECO:0000313" key="12">
    <source>
        <dbReference type="Proteomes" id="UP000265080"/>
    </source>
</evidence>
<keyword evidence="4" id="KW-0677">Repeat</keyword>
<evidence type="ECO:0000259" key="10">
    <source>
        <dbReference type="PROSITE" id="PS50287"/>
    </source>
</evidence>
<evidence type="ECO:0000256" key="9">
    <source>
        <dbReference type="PROSITE-ProRule" id="PRU00196"/>
    </source>
</evidence>
<dbReference type="InterPro" id="IPR001190">
    <property type="entry name" value="SRCR"/>
</dbReference>
<evidence type="ECO:0000256" key="5">
    <source>
        <dbReference type="ARBA" id="ARBA00022989"/>
    </source>
</evidence>
<evidence type="ECO:0000256" key="6">
    <source>
        <dbReference type="ARBA" id="ARBA00023136"/>
    </source>
</evidence>
<evidence type="ECO:0000256" key="1">
    <source>
        <dbReference type="ARBA" id="ARBA00004167"/>
    </source>
</evidence>
<keyword evidence="12" id="KW-1185">Reference proteome</keyword>
<accession>A0A3P8SNB4</accession>
<dbReference type="GeneTree" id="ENSGT00970000198165"/>
<keyword evidence="3" id="KW-0732">Signal</keyword>
<reference evidence="11" key="3">
    <citation type="submission" date="2025-09" db="UniProtKB">
        <authorList>
            <consortium name="Ensembl"/>
        </authorList>
    </citation>
    <scope>IDENTIFICATION</scope>
</reference>
<keyword evidence="6" id="KW-0472">Membrane</keyword>
<dbReference type="PANTHER" id="PTHR48071">
    <property type="entry name" value="SRCR DOMAIN-CONTAINING PROTEIN"/>
    <property type="match status" value="1"/>
</dbReference>
<keyword evidence="8" id="KW-0325">Glycoprotein</keyword>
<evidence type="ECO:0000256" key="2">
    <source>
        <dbReference type="ARBA" id="ARBA00022692"/>
    </source>
</evidence>
<sequence length="99" mass="10950">YILLNVDRTHIITEHLSSPGSVKLADGPNRCVGRVEFYNNGQWGTVCGESWDINDATVVCRQLDCGRDVSTGNPNLTLQPSTHPTLTQHLLSGWSHLHK</sequence>
<evidence type="ECO:0000256" key="8">
    <source>
        <dbReference type="ARBA" id="ARBA00023180"/>
    </source>
</evidence>
<evidence type="ECO:0000256" key="7">
    <source>
        <dbReference type="ARBA" id="ARBA00023157"/>
    </source>
</evidence>
<reference evidence="11 12" key="1">
    <citation type="submission" date="2018-03" db="EMBL/GenBank/DDBJ databases">
        <title>Finding Nemo's genes: A chromosome-scale reference assembly of the genome of the orange clownfish Amphiprion percula.</title>
        <authorList>
            <person name="Lehmann R."/>
        </authorList>
    </citation>
    <scope>NUCLEOTIDE SEQUENCE</scope>
</reference>
<comment type="caution">
    <text evidence="9">Lacks conserved residue(s) required for the propagation of feature annotation.</text>
</comment>